<sequence length="303" mass="35071">MPENIRPFLLDDPDAFTSLEEQTSVIPPNLRDNYRELEIRVGKAFVEAFGQYLTKEQLEYMTSVHILFTDDSTALRFSKFWEKGEKTINLQKSSIDGYVYTNYTIVEDGKRPSHKAGEFPVRHYWAGRIAIFPLGQGAIHAVDAELLMTKADFDEKADALEDIPTYLDLIESFERTLAIGGCSLHEKVHGIQQHPLPIPILEAGAYHYPREIGRMNGWDFALHSNIRLFADLYADCVREIGNDLHRFIFGNIADESRAEEILEYLKRRFSAKTIEAMSKHNECDWEEDRHNWIFWQRIPASEL</sequence>
<evidence type="ECO:0000313" key="2">
    <source>
        <dbReference type="Proteomes" id="UP000176751"/>
    </source>
</evidence>
<organism evidence="1 2">
    <name type="scientific">Candidatus Curtissbacteria bacterium RIFOXYA1_FULL_41_14</name>
    <dbReference type="NCBI Taxonomy" id="1797737"/>
    <lineage>
        <taxon>Bacteria</taxon>
        <taxon>Candidatus Curtissiibacteriota</taxon>
    </lineage>
</organism>
<dbReference type="EMBL" id="MFCA01000026">
    <property type="protein sequence ID" value="OGE01453.1"/>
    <property type="molecule type" value="Genomic_DNA"/>
</dbReference>
<dbReference type="Proteomes" id="UP000176751">
    <property type="component" value="Unassembled WGS sequence"/>
</dbReference>
<name>A0A1F5HBC0_9BACT</name>
<dbReference type="STRING" id="1797737.A2196_03055"/>
<proteinExistence type="predicted"/>
<evidence type="ECO:0000313" key="1">
    <source>
        <dbReference type="EMBL" id="OGE01453.1"/>
    </source>
</evidence>
<reference evidence="1 2" key="1">
    <citation type="journal article" date="2016" name="Nat. Commun.">
        <title>Thousands of microbial genomes shed light on interconnected biogeochemical processes in an aquifer system.</title>
        <authorList>
            <person name="Anantharaman K."/>
            <person name="Brown C.T."/>
            <person name="Hug L.A."/>
            <person name="Sharon I."/>
            <person name="Castelle C.J."/>
            <person name="Probst A.J."/>
            <person name="Thomas B.C."/>
            <person name="Singh A."/>
            <person name="Wilkins M.J."/>
            <person name="Karaoz U."/>
            <person name="Brodie E.L."/>
            <person name="Williams K.H."/>
            <person name="Hubbard S.S."/>
            <person name="Banfield J.F."/>
        </authorList>
    </citation>
    <scope>NUCLEOTIDE SEQUENCE [LARGE SCALE GENOMIC DNA]</scope>
</reference>
<comment type="caution">
    <text evidence="1">The sequence shown here is derived from an EMBL/GenBank/DDBJ whole genome shotgun (WGS) entry which is preliminary data.</text>
</comment>
<gene>
    <name evidence="1" type="ORF">A2196_03055</name>
</gene>
<accession>A0A1F5HBC0</accession>
<dbReference type="AlphaFoldDB" id="A0A1F5HBC0"/>
<protein>
    <submittedName>
        <fullName evidence="1">Uncharacterized protein</fullName>
    </submittedName>
</protein>